<dbReference type="InterPro" id="IPR010970">
    <property type="entry name" value="Cys_dSase_SufS"/>
</dbReference>
<evidence type="ECO:0000313" key="12">
    <source>
        <dbReference type="EMBL" id="MDR9771275.1"/>
    </source>
</evidence>
<evidence type="ECO:0000256" key="8">
    <source>
        <dbReference type="ARBA" id="ARBA00022679"/>
    </source>
</evidence>
<sequence>MDKIVPATEYDVEAIRRDFPILAEKVHGKPLVYLDNGASAQKPQVVIDAISHAYSHEYANVHRGLHYLSNAATDAYEGSREKVRRFLNAPDVNDIVFTKNSTEAINTVAYGWGMPKIGEGDEIVLTIMEHHSNIVPWHFIRERQGAKLVWVPVDDEGAFHIEDFEKSLTERTKLVAITHMSNALGTIVPVKEVCRIAHERGIPVLIDGSQGAVHLPVDVQDIDCDWYVMTGHKLYGPSGIGVLYGKKDRLSQMRPFQGGGEMIFEVAEDAVTYNDPPHRFEAGTPPIVQAIGLGYALDYMEKVGREAIARHEADLAAYAVERLKSVNSLRVFGTAPDKGSIFSFELAGIHAHDVSMVIDRQGIAVRAGTHCAMPLLKRFGVTSTCRASFGMYNTRAEVDALADALEYARKFFA</sequence>
<comment type="function">
    <text evidence="3">Catalyzes the removal of elemental sulfur atoms from cysteine to produce alanine. Seems to participate in the biosynthesis of the nitrogenase metalloclusters by providing the inorganic sulfur required for the Fe-S core formation.</text>
</comment>
<dbReference type="InterPro" id="IPR015424">
    <property type="entry name" value="PyrdxlP-dep_Trfase"/>
</dbReference>
<dbReference type="GO" id="GO:0030170">
    <property type="term" value="F:pyridoxal phosphate binding"/>
    <property type="evidence" value="ECO:0007669"/>
    <property type="project" value="InterPro"/>
</dbReference>
<comment type="catalytic activity">
    <reaction evidence="10">
        <text>(sulfur carrier)-H + L-cysteine = (sulfur carrier)-SH + L-alanine</text>
        <dbReference type="Rhea" id="RHEA:43892"/>
        <dbReference type="Rhea" id="RHEA-COMP:14737"/>
        <dbReference type="Rhea" id="RHEA-COMP:14739"/>
        <dbReference type="ChEBI" id="CHEBI:29917"/>
        <dbReference type="ChEBI" id="CHEBI:35235"/>
        <dbReference type="ChEBI" id="CHEBI:57972"/>
        <dbReference type="ChEBI" id="CHEBI:64428"/>
        <dbReference type="EC" id="2.8.1.7"/>
    </reaction>
</comment>
<gene>
    <name evidence="13" type="ORF">CO674_00160</name>
    <name evidence="12" type="ORF">RJJ65_01115</name>
</gene>
<dbReference type="CDD" id="cd06453">
    <property type="entry name" value="SufS_like"/>
    <property type="match status" value="1"/>
</dbReference>
<evidence type="ECO:0000256" key="10">
    <source>
        <dbReference type="ARBA" id="ARBA00050776"/>
    </source>
</evidence>
<name>A0A2A6KLJ7_9HYPH</name>
<dbReference type="GO" id="GO:0006534">
    <property type="term" value="P:cysteine metabolic process"/>
    <property type="evidence" value="ECO:0007669"/>
    <property type="project" value="InterPro"/>
</dbReference>
<organism evidence="12 15">
    <name type="scientific">Rhizobium hidalgonense</name>
    <dbReference type="NCBI Taxonomy" id="1538159"/>
    <lineage>
        <taxon>Bacteria</taxon>
        <taxon>Pseudomonadati</taxon>
        <taxon>Pseudomonadota</taxon>
        <taxon>Alphaproteobacteria</taxon>
        <taxon>Hyphomicrobiales</taxon>
        <taxon>Rhizobiaceae</taxon>
        <taxon>Rhizobium/Agrobacterium group</taxon>
        <taxon>Rhizobium</taxon>
    </lineage>
</organism>
<evidence type="ECO:0000256" key="6">
    <source>
        <dbReference type="ARBA" id="ARBA00013558"/>
    </source>
</evidence>
<evidence type="ECO:0000256" key="7">
    <source>
        <dbReference type="ARBA" id="ARBA00021850"/>
    </source>
</evidence>
<comment type="similarity">
    <text evidence="4">Belongs to the class-V pyridoxal-phosphate-dependent aminotransferase family. Csd subfamily.</text>
</comment>
<evidence type="ECO:0000256" key="1">
    <source>
        <dbReference type="ARBA" id="ARBA00001933"/>
    </source>
</evidence>
<keyword evidence="8 12" id="KW-0808">Transferase</keyword>
<evidence type="ECO:0000256" key="9">
    <source>
        <dbReference type="ARBA" id="ARBA00022898"/>
    </source>
</evidence>
<dbReference type="SUPFAM" id="SSF53383">
    <property type="entry name" value="PLP-dependent transferases"/>
    <property type="match status" value="1"/>
</dbReference>
<evidence type="ECO:0000313" key="14">
    <source>
        <dbReference type="Proteomes" id="UP000219914"/>
    </source>
</evidence>
<evidence type="ECO:0000313" key="15">
    <source>
        <dbReference type="Proteomes" id="UP001268610"/>
    </source>
</evidence>
<dbReference type="PANTHER" id="PTHR43586">
    <property type="entry name" value="CYSTEINE DESULFURASE"/>
    <property type="match status" value="1"/>
</dbReference>
<evidence type="ECO:0000313" key="13">
    <source>
        <dbReference type="EMBL" id="PDT25279.1"/>
    </source>
</evidence>
<proteinExistence type="inferred from homology"/>
<dbReference type="Pfam" id="PF00266">
    <property type="entry name" value="Aminotran_5"/>
    <property type="match status" value="1"/>
</dbReference>
<comment type="cofactor">
    <cofactor evidence="1">
        <name>pyridoxal 5'-phosphate</name>
        <dbReference type="ChEBI" id="CHEBI:597326"/>
    </cofactor>
</comment>
<reference evidence="13 14" key="1">
    <citation type="submission" date="2017-09" db="EMBL/GenBank/DDBJ databases">
        <title>Comparative genomics of rhizobia isolated from Phaseolus vulgaris in China.</title>
        <authorList>
            <person name="Tong W."/>
        </authorList>
    </citation>
    <scope>NUCLEOTIDE SEQUENCE [LARGE SCALE GENOMIC DNA]</scope>
    <source>
        <strain evidence="13 14">FH14</strain>
    </source>
</reference>
<dbReference type="PANTHER" id="PTHR43586:SF8">
    <property type="entry name" value="CYSTEINE DESULFURASE 1, CHLOROPLASTIC"/>
    <property type="match status" value="1"/>
</dbReference>
<dbReference type="AlphaFoldDB" id="A0A2A6KLJ7"/>
<dbReference type="NCBIfam" id="TIGR01979">
    <property type="entry name" value="sufS"/>
    <property type="match status" value="1"/>
</dbReference>
<dbReference type="EMBL" id="NWSY01000001">
    <property type="protein sequence ID" value="PDT25279.1"/>
    <property type="molecule type" value="Genomic_DNA"/>
</dbReference>
<keyword evidence="14" id="KW-1185">Reference proteome</keyword>
<dbReference type="Proteomes" id="UP001268610">
    <property type="component" value="Unassembled WGS sequence"/>
</dbReference>
<dbReference type="InterPro" id="IPR015422">
    <property type="entry name" value="PyrdxlP-dep_Trfase_small"/>
</dbReference>
<evidence type="ECO:0000259" key="11">
    <source>
        <dbReference type="Pfam" id="PF00266"/>
    </source>
</evidence>
<dbReference type="Gene3D" id="3.40.640.10">
    <property type="entry name" value="Type I PLP-dependent aspartate aminotransferase-like (Major domain)"/>
    <property type="match status" value="1"/>
</dbReference>
<reference evidence="12" key="2">
    <citation type="submission" date="2023-04" db="EMBL/GenBank/DDBJ databases">
        <title>Genomic characterization of faba bean (Vicia faba) microsymbionts in Mexican soils.</title>
        <authorList>
            <person name="Rivera Orduna F.N."/>
            <person name="Guevara-Luna J."/>
            <person name="Yan J."/>
            <person name="Arroyo-Herrera I."/>
            <person name="Li Y."/>
            <person name="Vasquez-Murrieta M.S."/>
            <person name="Wang E.T."/>
        </authorList>
    </citation>
    <scope>NUCLEOTIDE SEQUENCE</scope>
    <source>
        <strain evidence="12">CH26</strain>
    </source>
</reference>
<dbReference type="InterPro" id="IPR000192">
    <property type="entry name" value="Aminotrans_V_dom"/>
</dbReference>
<feature type="domain" description="Aminotransferase class V" evidence="11">
    <location>
        <begin position="32"/>
        <end position="401"/>
    </location>
</feature>
<keyword evidence="9" id="KW-0663">Pyridoxal phosphate</keyword>
<evidence type="ECO:0000256" key="3">
    <source>
        <dbReference type="ARBA" id="ARBA00003120"/>
    </source>
</evidence>
<dbReference type="EMBL" id="JAVLSF010000001">
    <property type="protein sequence ID" value="MDR9771275.1"/>
    <property type="molecule type" value="Genomic_DNA"/>
</dbReference>
<dbReference type="Gene3D" id="3.90.1150.10">
    <property type="entry name" value="Aspartate Aminotransferase, domain 1"/>
    <property type="match status" value="1"/>
</dbReference>
<dbReference type="GO" id="GO:0031071">
    <property type="term" value="F:cysteine desulfurase activity"/>
    <property type="evidence" value="ECO:0007669"/>
    <property type="project" value="UniProtKB-EC"/>
</dbReference>
<dbReference type="RefSeq" id="WP_097532665.1">
    <property type="nucleotide sequence ID" value="NZ_CP054027.1"/>
</dbReference>
<protein>
    <recommendedName>
        <fullName evidence="6">Cysteine desulfurase</fullName>
        <ecNumber evidence="5">2.8.1.7</ecNumber>
    </recommendedName>
    <alternativeName>
        <fullName evidence="7">Probable cysteine desulfurase</fullName>
    </alternativeName>
</protein>
<evidence type="ECO:0000256" key="5">
    <source>
        <dbReference type="ARBA" id="ARBA00012239"/>
    </source>
</evidence>
<dbReference type="PIRSF" id="PIRSF005572">
    <property type="entry name" value="NifS"/>
    <property type="match status" value="1"/>
</dbReference>
<accession>A0A2A6KLJ7</accession>
<dbReference type="InterPro" id="IPR015421">
    <property type="entry name" value="PyrdxlP-dep_Trfase_major"/>
</dbReference>
<evidence type="ECO:0000256" key="2">
    <source>
        <dbReference type="ARBA" id="ARBA00002824"/>
    </source>
</evidence>
<dbReference type="EC" id="2.8.1.7" evidence="5"/>
<dbReference type="Proteomes" id="UP000219914">
    <property type="component" value="Unassembled WGS sequence"/>
</dbReference>
<dbReference type="InterPro" id="IPR016454">
    <property type="entry name" value="Cysteine_dSase"/>
</dbReference>
<comment type="caution">
    <text evidence="12">The sequence shown here is derived from an EMBL/GenBank/DDBJ whole genome shotgun (WGS) entry which is preliminary data.</text>
</comment>
<evidence type="ECO:0000256" key="4">
    <source>
        <dbReference type="ARBA" id="ARBA00010447"/>
    </source>
</evidence>
<comment type="function">
    <text evidence="2">Catalyzes the removal of elemental sulfur and selenium atoms from L-cysteine, L-cystine, L-selenocysteine, and L-selenocystine to produce L-alanine.</text>
</comment>